<dbReference type="RefSeq" id="WP_322446175.1">
    <property type="nucleotide sequence ID" value="NZ_JAXOFX010000004.1"/>
</dbReference>
<protein>
    <submittedName>
        <fullName evidence="2">Uncharacterized protein</fullName>
    </submittedName>
</protein>
<feature type="chain" id="PRO_5045295204" evidence="1">
    <location>
        <begin position="24"/>
        <end position="61"/>
    </location>
</feature>
<sequence length="61" mass="6432">MKKLIFSSALALTIIGAATFTFGFDTAGIPVQHGKENVVELAGIPVQHGPQYTTLGIPVQH</sequence>
<gene>
    <name evidence="2" type="ORF">SM124_09005</name>
</gene>
<reference evidence="2 3" key="1">
    <citation type="submission" date="2023-11" db="EMBL/GenBank/DDBJ databases">
        <title>Bacillus jintuensis, isolated from a mudflat on the Beibu Gulf coast.</title>
        <authorList>
            <person name="Li M."/>
        </authorList>
    </citation>
    <scope>NUCLEOTIDE SEQUENCE [LARGE SCALE GENOMIC DNA]</scope>
    <source>
        <strain evidence="2 3">31A1R</strain>
    </source>
</reference>
<keyword evidence="1" id="KW-0732">Signal</keyword>
<keyword evidence="3" id="KW-1185">Reference proteome</keyword>
<proteinExistence type="predicted"/>
<evidence type="ECO:0000313" key="3">
    <source>
        <dbReference type="Proteomes" id="UP001290455"/>
    </source>
</evidence>
<accession>A0ABU5IXP5</accession>
<evidence type="ECO:0000256" key="1">
    <source>
        <dbReference type="SAM" id="SignalP"/>
    </source>
</evidence>
<feature type="signal peptide" evidence="1">
    <location>
        <begin position="1"/>
        <end position="23"/>
    </location>
</feature>
<evidence type="ECO:0000313" key="2">
    <source>
        <dbReference type="EMBL" id="MDZ5471886.1"/>
    </source>
</evidence>
<comment type="caution">
    <text evidence="2">The sequence shown here is derived from an EMBL/GenBank/DDBJ whole genome shotgun (WGS) entry which is preliminary data.</text>
</comment>
<name>A0ABU5IXP5_9BACI</name>
<organism evidence="2 3">
    <name type="scientific">Robertmurraya mangrovi</name>
    <dbReference type="NCBI Taxonomy" id="3098077"/>
    <lineage>
        <taxon>Bacteria</taxon>
        <taxon>Bacillati</taxon>
        <taxon>Bacillota</taxon>
        <taxon>Bacilli</taxon>
        <taxon>Bacillales</taxon>
        <taxon>Bacillaceae</taxon>
        <taxon>Robertmurraya</taxon>
    </lineage>
</organism>
<dbReference type="Proteomes" id="UP001290455">
    <property type="component" value="Unassembled WGS sequence"/>
</dbReference>
<dbReference type="EMBL" id="JAXOFX010000004">
    <property type="protein sequence ID" value="MDZ5471886.1"/>
    <property type="molecule type" value="Genomic_DNA"/>
</dbReference>